<evidence type="ECO:0000256" key="6">
    <source>
        <dbReference type="ARBA" id="ARBA00022967"/>
    </source>
</evidence>
<dbReference type="SMART" id="SM00382">
    <property type="entry name" value="AAA"/>
    <property type="match status" value="1"/>
</dbReference>
<evidence type="ECO:0000256" key="9">
    <source>
        <dbReference type="ARBA" id="ARBA00023196"/>
    </source>
</evidence>
<feature type="domain" description="AAA+ ATPase" evidence="12">
    <location>
        <begin position="141"/>
        <end position="326"/>
    </location>
</feature>
<dbReference type="InterPro" id="IPR003593">
    <property type="entry name" value="AAA+_ATPase"/>
</dbReference>
<dbReference type="InterPro" id="IPR027417">
    <property type="entry name" value="P-loop_NTPase"/>
</dbReference>
<dbReference type="InterPro" id="IPR020003">
    <property type="entry name" value="ATPase_a/bsu_AS"/>
</dbReference>
<evidence type="ECO:0000256" key="10">
    <source>
        <dbReference type="ARBA" id="ARBA00023310"/>
    </source>
</evidence>
<dbReference type="InterPro" id="IPR055190">
    <property type="entry name" value="ATP-synt_VA_C"/>
</dbReference>
<dbReference type="FunFam" id="3.40.50.300:FF:000004">
    <property type="entry name" value="ATP synthase subunit beta"/>
    <property type="match status" value="1"/>
</dbReference>
<keyword evidence="11" id="KW-1003">Cell membrane</keyword>
<dbReference type="GO" id="GO:0045259">
    <property type="term" value="C:proton-transporting ATP synthase complex"/>
    <property type="evidence" value="ECO:0007669"/>
    <property type="project" value="UniProtKB-KW"/>
</dbReference>
<comment type="caution">
    <text evidence="13">The sequence shown here is derived from an EMBL/GenBank/DDBJ whole genome shotgun (WGS) entry which is preliminary data.</text>
</comment>
<protein>
    <recommendedName>
        <fullName evidence="11">ATP synthase subunit beta</fullName>
        <ecNumber evidence="11">7.1.2.2</ecNumber>
    </recommendedName>
    <alternativeName>
        <fullName evidence="11">ATP synthase F1 sector subunit beta</fullName>
    </alternativeName>
    <alternativeName>
        <fullName evidence="11">F-ATPase subunit beta</fullName>
    </alternativeName>
</protein>
<dbReference type="EMBL" id="LBXO01000024">
    <property type="protein sequence ID" value="KKR32743.1"/>
    <property type="molecule type" value="Genomic_DNA"/>
</dbReference>
<dbReference type="Gene3D" id="1.10.1140.10">
    <property type="entry name" value="Bovine Mitochondrial F1-atpase, Atp Synthase Beta Chain, Chain D, domain 3"/>
    <property type="match status" value="1"/>
</dbReference>
<evidence type="ECO:0000256" key="7">
    <source>
        <dbReference type="ARBA" id="ARBA00023065"/>
    </source>
</evidence>
<dbReference type="GO" id="GO:0046933">
    <property type="term" value="F:proton-transporting ATP synthase activity, rotational mechanism"/>
    <property type="evidence" value="ECO:0007669"/>
    <property type="project" value="UniProtKB-UniRule"/>
</dbReference>
<keyword evidence="4 11" id="KW-0547">Nucleotide-binding</keyword>
<evidence type="ECO:0000313" key="14">
    <source>
        <dbReference type="Proteomes" id="UP000034137"/>
    </source>
</evidence>
<sequence>MNTGKISQIIGPVVDVEFTDALPGIYNALEIQSGDEVIVLEVHQHLGGNKVRAVAMGPTDGLKRNMVVTDTGSAIQVPVGQETLGRMFNLLGKAIDGKEEVKTKQKSPIHREAPKFKDQSTEAEIFETGIKVIDLICPFVKGGKVGLFGGAGVGKTVVIQELIRNIAQEHGGFSVFAGVGERTREGNDLYHEMKESGVLDKTTLVFGQMNEPPGARQRVALSALTMAEYFRDQENKDVLLFVDNIFRFTQAGSEVSALLGRIPSAVGYQPTLAEEMGKLQERITSTKNGSITSVQAVYVPADDLTDPAPATTFGHLDSTVVLSRALSELGIYPAVDPLDSSSTILDPNIVGKEHYDVARNVQKVLQRYKDLQDIIAILGMEELSDEDKVTVARARKIQKFLSQPFFVAEQFTGVPGKYVKLSDTIKGFKMILDGELDEVFEQDFYMKGDITEVMK</sequence>
<keyword evidence="9 11" id="KW-0139">CF(1)</keyword>
<dbReference type="PROSITE" id="PS00152">
    <property type="entry name" value="ATPASE_ALPHA_BETA"/>
    <property type="match status" value="1"/>
</dbReference>
<evidence type="ECO:0000256" key="2">
    <source>
        <dbReference type="ARBA" id="ARBA00008936"/>
    </source>
</evidence>
<evidence type="ECO:0000256" key="5">
    <source>
        <dbReference type="ARBA" id="ARBA00022840"/>
    </source>
</evidence>
<dbReference type="PATRIC" id="fig|1618642.3.peg.512"/>
<evidence type="ECO:0000256" key="11">
    <source>
        <dbReference type="HAMAP-Rule" id="MF_01347"/>
    </source>
</evidence>
<dbReference type="Gene3D" id="2.40.10.170">
    <property type="match status" value="1"/>
</dbReference>
<evidence type="ECO:0000313" key="13">
    <source>
        <dbReference type="EMBL" id="KKR32743.1"/>
    </source>
</evidence>
<dbReference type="InterPro" id="IPR004100">
    <property type="entry name" value="ATPase_F1/V1/A1_a/bsu_N"/>
</dbReference>
<comment type="function">
    <text evidence="11">Produces ATP from ADP in the presence of a proton gradient across the membrane. The catalytic sites are hosted primarily by the beta subunits.</text>
</comment>
<feature type="binding site" evidence="11">
    <location>
        <begin position="149"/>
        <end position="156"/>
    </location>
    <ligand>
        <name>ATP</name>
        <dbReference type="ChEBI" id="CHEBI:30616"/>
    </ligand>
</feature>
<evidence type="ECO:0000256" key="8">
    <source>
        <dbReference type="ARBA" id="ARBA00023136"/>
    </source>
</evidence>
<dbReference type="InterPro" id="IPR024034">
    <property type="entry name" value="ATPase_F1/V1_b/a_C"/>
</dbReference>
<dbReference type="Pfam" id="PF22919">
    <property type="entry name" value="ATP-synt_VA_C"/>
    <property type="match status" value="1"/>
</dbReference>
<comment type="subcellular location">
    <subcellularLocation>
        <location evidence="11">Cell membrane</location>
        <topology evidence="11">Peripheral membrane protein</topology>
    </subcellularLocation>
    <subcellularLocation>
        <location evidence="1">Membrane</location>
        <topology evidence="1">Peripheral membrane protein</topology>
    </subcellularLocation>
</comment>
<dbReference type="HAMAP" id="MF_01347">
    <property type="entry name" value="ATP_synth_beta_bact"/>
    <property type="match status" value="1"/>
</dbReference>
<keyword evidence="5 11" id="KW-0067">ATP-binding</keyword>
<dbReference type="InterPro" id="IPR050053">
    <property type="entry name" value="ATPase_alpha/beta_chains"/>
</dbReference>
<dbReference type="NCBIfam" id="TIGR01039">
    <property type="entry name" value="atpD"/>
    <property type="match status" value="1"/>
</dbReference>
<keyword evidence="8 11" id="KW-0472">Membrane</keyword>
<dbReference type="CDD" id="cd18110">
    <property type="entry name" value="ATP-synt_F1_beta_C"/>
    <property type="match status" value="1"/>
</dbReference>
<keyword evidence="11" id="KW-0375">Hydrogen ion transport</keyword>
<dbReference type="SUPFAM" id="SSF52540">
    <property type="entry name" value="P-loop containing nucleoside triphosphate hydrolases"/>
    <property type="match status" value="1"/>
</dbReference>
<dbReference type="Gene3D" id="3.40.50.300">
    <property type="entry name" value="P-loop containing nucleotide triphosphate hydrolases"/>
    <property type="match status" value="1"/>
</dbReference>
<comment type="similarity">
    <text evidence="2 11">Belongs to the ATPase alpha/beta chains family.</text>
</comment>
<gene>
    <name evidence="11" type="primary">atpD</name>
    <name evidence="13" type="ORF">UT64_C0024G0012</name>
</gene>
<dbReference type="GO" id="GO:0005524">
    <property type="term" value="F:ATP binding"/>
    <property type="evidence" value="ECO:0007669"/>
    <property type="project" value="UniProtKB-UniRule"/>
</dbReference>
<dbReference type="PANTHER" id="PTHR15184">
    <property type="entry name" value="ATP SYNTHASE"/>
    <property type="match status" value="1"/>
</dbReference>
<accession>A0A0G0PXW7</accession>
<dbReference type="CDD" id="cd18115">
    <property type="entry name" value="ATP-synt_F1_beta_N"/>
    <property type="match status" value="1"/>
</dbReference>
<dbReference type="SUPFAM" id="SSF47917">
    <property type="entry name" value="C-terminal domain of alpha and beta subunits of F1 ATP synthase"/>
    <property type="match status" value="1"/>
</dbReference>
<dbReference type="PANTHER" id="PTHR15184:SF71">
    <property type="entry name" value="ATP SYNTHASE SUBUNIT BETA, MITOCHONDRIAL"/>
    <property type="match status" value="1"/>
</dbReference>
<keyword evidence="3 11" id="KW-0813">Transport</keyword>
<evidence type="ECO:0000256" key="3">
    <source>
        <dbReference type="ARBA" id="ARBA00022448"/>
    </source>
</evidence>
<proteinExistence type="inferred from homology"/>
<name>A0A0G0PXW7_9BACT</name>
<keyword evidence="7 11" id="KW-0406">Ion transport</keyword>
<keyword evidence="10 11" id="KW-0066">ATP synthesis</keyword>
<evidence type="ECO:0000256" key="4">
    <source>
        <dbReference type="ARBA" id="ARBA00022741"/>
    </source>
</evidence>
<dbReference type="GO" id="GO:0005886">
    <property type="term" value="C:plasma membrane"/>
    <property type="evidence" value="ECO:0007669"/>
    <property type="project" value="UniProtKB-SubCell"/>
</dbReference>
<dbReference type="CDD" id="cd01133">
    <property type="entry name" value="F1-ATPase_beta_CD"/>
    <property type="match status" value="1"/>
</dbReference>
<dbReference type="EC" id="7.1.2.2" evidence="11"/>
<dbReference type="FunFam" id="1.10.1140.10:FF:000001">
    <property type="entry name" value="ATP synthase subunit beta"/>
    <property type="match status" value="1"/>
</dbReference>
<keyword evidence="6 11" id="KW-1278">Translocase</keyword>
<dbReference type="InterPro" id="IPR000194">
    <property type="entry name" value="ATPase_F1/V1/A1_a/bsu_nucl-bd"/>
</dbReference>
<evidence type="ECO:0000259" key="12">
    <source>
        <dbReference type="SMART" id="SM00382"/>
    </source>
</evidence>
<dbReference type="Pfam" id="PF00006">
    <property type="entry name" value="ATP-synt_ab"/>
    <property type="match status" value="1"/>
</dbReference>
<dbReference type="Pfam" id="PF02874">
    <property type="entry name" value="ATP-synt_ab_N"/>
    <property type="match status" value="1"/>
</dbReference>
<dbReference type="Proteomes" id="UP000034137">
    <property type="component" value="Unassembled WGS sequence"/>
</dbReference>
<comment type="catalytic activity">
    <reaction evidence="11">
        <text>ATP + H2O + 4 H(+)(in) = ADP + phosphate + 5 H(+)(out)</text>
        <dbReference type="Rhea" id="RHEA:57720"/>
        <dbReference type="ChEBI" id="CHEBI:15377"/>
        <dbReference type="ChEBI" id="CHEBI:15378"/>
        <dbReference type="ChEBI" id="CHEBI:30616"/>
        <dbReference type="ChEBI" id="CHEBI:43474"/>
        <dbReference type="ChEBI" id="CHEBI:456216"/>
        <dbReference type="EC" id="7.1.2.2"/>
    </reaction>
</comment>
<organism evidence="13 14">
    <name type="scientific">Candidatus Falkowbacteria bacterium GW2011_GWF2_39_8</name>
    <dbReference type="NCBI Taxonomy" id="1618642"/>
    <lineage>
        <taxon>Bacteria</taxon>
        <taxon>Candidatus Falkowiibacteriota</taxon>
    </lineage>
</organism>
<dbReference type="InterPro" id="IPR036121">
    <property type="entry name" value="ATPase_F1/V1/A1_a/bsu_N_sf"/>
</dbReference>
<dbReference type="AlphaFoldDB" id="A0A0G0PXW7"/>
<dbReference type="SUPFAM" id="SSF50615">
    <property type="entry name" value="N-terminal domain of alpha and beta subunits of F1 ATP synthase"/>
    <property type="match status" value="1"/>
</dbReference>
<dbReference type="InterPro" id="IPR005722">
    <property type="entry name" value="ATP_synth_F1_bsu"/>
</dbReference>
<reference evidence="13 14" key="1">
    <citation type="journal article" date="2015" name="Nature">
        <title>rRNA introns, odd ribosomes, and small enigmatic genomes across a large radiation of phyla.</title>
        <authorList>
            <person name="Brown C.T."/>
            <person name="Hug L.A."/>
            <person name="Thomas B.C."/>
            <person name="Sharon I."/>
            <person name="Castelle C.J."/>
            <person name="Singh A."/>
            <person name="Wilkins M.J."/>
            <person name="Williams K.H."/>
            <person name="Banfield J.F."/>
        </authorList>
    </citation>
    <scope>NUCLEOTIDE SEQUENCE [LARGE SCALE GENOMIC DNA]</scope>
</reference>
<evidence type="ECO:0000256" key="1">
    <source>
        <dbReference type="ARBA" id="ARBA00004170"/>
    </source>
</evidence>